<dbReference type="PANTHER" id="PTHR24365">
    <property type="entry name" value="TOLL-LIKE RECEPTOR"/>
    <property type="match status" value="1"/>
</dbReference>
<evidence type="ECO:0000256" key="4">
    <source>
        <dbReference type="ARBA" id="ARBA00022614"/>
    </source>
</evidence>
<protein>
    <recommendedName>
        <fullName evidence="14">TIR domain-containing protein</fullName>
    </recommendedName>
</protein>
<evidence type="ECO:0000256" key="6">
    <source>
        <dbReference type="ARBA" id="ARBA00022729"/>
    </source>
</evidence>
<dbReference type="InterPro" id="IPR032675">
    <property type="entry name" value="LRR_dom_sf"/>
</dbReference>
<keyword evidence="11" id="KW-0675">Receptor</keyword>
<evidence type="ECO:0000256" key="3">
    <source>
        <dbReference type="ARBA" id="ARBA00022588"/>
    </source>
</evidence>
<evidence type="ECO:0000256" key="5">
    <source>
        <dbReference type="ARBA" id="ARBA00022692"/>
    </source>
</evidence>
<dbReference type="SUPFAM" id="SSF52200">
    <property type="entry name" value="Toll/Interleukin receptor TIR domain"/>
    <property type="match status" value="1"/>
</dbReference>
<keyword evidence="13" id="KW-0395">Inflammatory response</keyword>
<evidence type="ECO:0000256" key="7">
    <source>
        <dbReference type="ARBA" id="ARBA00022737"/>
    </source>
</evidence>
<keyword evidence="12" id="KW-0325">Glycoprotein</keyword>
<dbReference type="FunFam" id="3.80.10.10:FF:001164">
    <property type="entry name" value="GH01279p"/>
    <property type="match status" value="1"/>
</dbReference>
<comment type="subcellular location">
    <subcellularLocation>
        <location evidence="1">Membrane</location>
        <topology evidence="1">Single-pass membrane protein</topology>
    </subcellularLocation>
</comment>
<comment type="similarity">
    <text evidence="2">Belongs to the Toll-like receptor family.</text>
</comment>
<reference evidence="15" key="2">
    <citation type="submission" date="2025-08" db="UniProtKB">
        <authorList>
            <consortium name="Ensembl"/>
        </authorList>
    </citation>
    <scope>IDENTIFICATION</scope>
</reference>
<dbReference type="PRINTS" id="PR00019">
    <property type="entry name" value="LEURICHRPT"/>
</dbReference>
<dbReference type="InterPro" id="IPR000157">
    <property type="entry name" value="TIR_dom"/>
</dbReference>
<keyword evidence="10" id="KW-0472">Membrane</keyword>
<evidence type="ECO:0000256" key="13">
    <source>
        <dbReference type="ARBA" id="ARBA00023198"/>
    </source>
</evidence>
<evidence type="ECO:0000256" key="10">
    <source>
        <dbReference type="ARBA" id="ARBA00023136"/>
    </source>
</evidence>
<keyword evidence="5" id="KW-0812">Transmembrane</keyword>
<dbReference type="Proteomes" id="UP000472272">
    <property type="component" value="Chromosome 13"/>
</dbReference>
<evidence type="ECO:0000256" key="2">
    <source>
        <dbReference type="ARBA" id="ARBA00009634"/>
    </source>
</evidence>
<dbReference type="PROSITE" id="PS50104">
    <property type="entry name" value="TIR"/>
    <property type="match status" value="1"/>
</dbReference>
<evidence type="ECO:0000256" key="11">
    <source>
        <dbReference type="ARBA" id="ARBA00023170"/>
    </source>
</evidence>
<keyword evidence="6" id="KW-0732">Signal</keyword>
<keyword evidence="3" id="KW-0399">Innate immunity</keyword>
<dbReference type="GO" id="GO:0005886">
    <property type="term" value="C:plasma membrane"/>
    <property type="evidence" value="ECO:0007669"/>
    <property type="project" value="TreeGrafter"/>
</dbReference>
<evidence type="ECO:0000313" key="15">
    <source>
        <dbReference type="Ensembl" id="ENSPMRP00000031135.1"/>
    </source>
</evidence>
<dbReference type="GO" id="GO:0006954">
    <property type="term" value="P:inflammatory response"/>
    <property type="evidence" value="ECO:0007669"/>
    <property type="project" value="UniProtKB-KW"/>
</dbReference>
<dbReference type="Gene3D" id="3.40.50.10140">
    <property type="entry name" value="Toll/interleukin-1 receptor homology (TIR) domain"/>
    <property type="match status" value="1"/>
</dbReference>
<dbReference type="SMART" id="SM00365">
    <property type="entry name" value="LRR_SD22"/>
    <property type="match status" value="8"/>
</dbReference>
<keyword evidence="8" id="KW-0391">Immunity</keyword>
<keyword evidence="9" id="KW-1133">Transmembrane helix</keyword>
<keyword evidence="7" id="KW-0677">Repeat</keyword>
<dbReference type="InterPro" id="IPR001611">
    <property type="entry name" value="Leu-rich_rpt"/>
</dbReference>
<reference evidence="15 16" key="1">
    <citation type="journal article" date="2019" name="Proc. Natl. Acad. Sci. U.S.A.">
        <title>Regulatory changes in pterin and carotenoid genes underlie balanced color polymorphisms in the wall lizard.</title>
        <authorList>
            <person name="Andrade P."/>
            <person name="Pinho C."/>
            <person name="Perez I de Lanuza G."/>
            <person name="Afonso S."/>
            <person name="Brejcha J."/>
            <person name="Rubin C.J."/>
            <person name="Wallerman O."/>
            <person name="Pereira P."/>
            <person name="Sabatino S.J."/>
            <person name="Bellati A."/>
            <person name="Pellitteri-Rosa D."/>
            <person name="Bosakova Z."/>
            <person name="Bunikis I."/>
            <person name="Carretero M.A."/>
            <person name="Feiner N."/>
            <person name="Marsik P."/>
            <person name="Pauperio F."/>
            <person name="Salvi D."/>
            <person name="Soler L."/>
            <person name="While G.M."/>
            <person name="Uller T."/>
            <person name="Font E."/>
            <person name="Andersson L."/>
            <person name="Carneiro M."/>
        </authorList>
    </citation>
    <scope>NUCLEOTIDE SEQUENCE</scope>
</reference>
<dbReference type="SUPFAM" id="SSF52058">
    <property type="entry name" value="L domain-like"/>
    <property type="match status" value="2"/>
</dbReference>
<dbReference type="InterPro" id="IPR003591">
    <property type="entry name" value="Leu-rich_rpt_typical-subtyp"/>
</dbReference>
<dbReference type="SMART" id="SM00369">
    <property type="entry name" value="LRR_TYP"/>
    <property type="match status" value="14"/>
</dbReference>
<dbReference type="PROSITE" id="PS51450">
    <property type="entry name" value="LRR"/>
    <property type="match status" value="4"/>
</dbReference>
<organism evidence="15 16">
    <name type="scientific">Podarcis muralis</name>
    <name type="common">Wall lizard</name>
    <name type="synonym">Lacerta muralis</name>
    <dbReference type="NCBI Taxonomy" id="64176"/>
    <lineage>
        <taxon>Eukaryota</taxon>
        <taxon>Metazoa</taxon>
        <taxon>Chordata</taxon>
        <taxon>Craniata</taxon>
        <taxon>Vertebrata</taxon>
        <taxon>Euteleostomi</taxon>
        <taxon>Lepidosauria</taxon>
        <taxon>Squamata</taxon>
        <taxon>Bifurcata</taxon>
        <taxon>Unidentata</taxon>
        <taxon>Episquamata</taxon>
        <taxon>Laterata</taxon>
        <taxon>Lacertibaenia</taxon>
        <taxon>Lacertidae</taxon>
        <taxon>Podarcis</taxon>
    </lineage>
</organism>
<dbReference type="PANTHER" id="PTHR24365:SF554">
    <property type="entry name" value="TOLL-LIKE RECEPTOR 13"/>
    <property type="match status" value="1"/>
</dbReference>
<dbReference type="InterPro" id="IPR035897">
    <property type="entry name" value="Toll_tir_struct_dom_sf"/>
</dbReference>
<sequence length="716" mass="81171">ARKEKERGVHSFGLTHCILSPNRPGLATCSGQAISNLTSVTLQLPNSTRWLNASNNKVTHLTSTTFSHLPHLLELYLDHNNISGIEYNAFHSLEDLEVLDLSWNQLVSVESSMLSSLRNLRELFLGHNSIATLHPSSLISQVALQELHLPNNNLSSLQEVATATQGLANLTFLDLGSNQISTPCMGSSWIVFPSLRNLSLNSNGISRLDLSNCSFPNLQQLNLTHNNMSQVEAGSFRATPVLVELSFNMNPLDISQLINATLPNLTMLHLSSMNPPLNESMSAACSFFKSLSSLTSLDIQHSQMNDTQLRQLGSCTNLTWLDLSTTGYKYLKNGVFETFQGLEFLSLEKCKVLRLSSSAWGKQMQLRTLILRRNSISQLEDSVFRPLNQLSYLDLSKNHLTNLQQRSFFGMEALRTLILQGCQITAVTRNTFHYARKMEFLDLRDNSIKLIKPRAFLLKHMGTLLLSGNKILTVKRNGFYQLNSLRYLYLDHNLLYKLSRGVFTPLKKLEILDISHNHLFTYNKYDYPSPFAGLRSLRKLDLSFQSPRLPICPPDKVLQGLGNLQYLSLKGNPSLLHGYYLLRGWGFKRLRQKGQEYQYDAYISCCSQDHEWVVNNVLEKLEVQGEPSLRLCFGPRDFAPGEYYIDNVQNGISQSRKTLCVVSDNYLESEWCSLEIQLACSKIYYQREDPLVVVFMEEIPNYSQQQNNIPQYIAGS</sequence>
<dbReference type="Ensembl" id="ENSPMRT00000033026.1">
    <property type="protein sequence ID" value="ENSPMRP00000031135.1"/>
    <property type="gene ID" value="ENSPMRG00000020077.1"/>
</dbReference>
<keyword evidence="4" id="KW-0433">Leucine-rich repeat</keyword>
<dbReference type="Gene3D" id="3.80.10.10">
    <property type="entry name" value="Ribonuclease Inhibitor"/>
    <property type="match status" value="5"/>
</dbReference>
<evidence type="ECO:0000256" key="8">
    <source>
        <dbReference type="ARBA" id="ARBA00022859"/>
    </source>
</evidence>
<dbReference type="GeneTree" id="ENSGT00940000161095"/>
<evidence type="ECO:0000259" key="14">
    <source>
        <dbReference type="PROSITE" id="PS50104"/>
    </source>
</evidence>
<dbReference type="GO" id="GO:0045087">
    <property type="term" value="P:innate immune response"/>
    <property type="evidence" value="ECO:0007669"/>
    <property type="project" value="UniProtKB-KW"/>
</dbReference>
<evidence type="ECO:0000313" key="16">
    <source>
        <dbReference type="Proteomes" id="UP000472272"/>
    </source>
</evidence>
<evidence type="ECO:0000256" key="1">
    <source>
        <dbReference type="ARBA" id="ARBA00004167"/>
    </source>
</evidence>
<dbReference type="GO" id="GO:0007165">
    <property type="term" value="P:signal transduction"/>
    <property type="evidence" value="ECO:0007669"/>
    <property type="project" value="InterPro"/>
</dbReference>
<dbReference type="SMART" id="SM00255">
    <property type="entry name" value="TIR"/>
    <property type="match status" value="1"/>
</dbReference>
<feature type="domain" description="TIR" evidence="14">
    <location>
        <begin position="597"/>
        <end position="716"/>
    </location>
</feature>
<dbReference type="AlphaFoldDB" id="A0A670K4N3"/>
<evidence type="ECO:0000256" key="9">
    <source>
        <dbReference type="ARBA" id="ARBA00022989"/>
    </source>
</evidence>
<name>A0A670K4N3_PODMU</name>
<dbReference type="GO" id="GO:0038023">
    <property type="term" value="F:signaling receptor activity"/>
    <property type="evidence" value="ECO:0007669"/>
    <property type="project" value="TreeGrafter"/>
</dbReference>
<proteinExistence type="inferred from homology"/>
<dbReference type="Pfam" id="PF13855">
    <property type="entry name" value="LRR_8"/>
    <property type="match status" value="5"/>
</dbReference>
<reference evidence="15" key="3">
    <citation type="submission" date="2025-09" db="UniProtKB">
        <authorList>
            <consortium name="Ensembl"/>
        </authorList>
    </citation>
    <scope>IDENTIFICATION</scope>
</reference>
<keyword evidence="16" id="KW-1185">Reference proteome</keyword>
<accession>A0A670K4N3</accession>
<dbReference type="Pfam" id="PF01582">
    <property type="entry name" value="TIR"/>
    <property type="match status" value="1"/>
</dbReference>
<evidence type="ECO:0000256" key="12">
    <source>
        <dbReference type="ARBA" id="ARBA00023180"/>
    </source>
</evidence>